<feature type="domain" description="EF-hand" evidence="3">
    <location>
        <begin position="289"/>
        <end position="324"/>
    </location>
</feature>
<dbReference type="VEuPathDB" id="FungiDB:SDRG_09815"/>
<protein>
    <recommendedName>
        <fullName evidence="3">EF-hand domain-containing protein</fullName>
    </recommendedName>
</protein>
<dbReference type="PROSITE" id="PS00018">
    <property type="entry name" value="EF_HAND_1"/>
    <property type="match status" value="4"/>
</dbReference>
<dbReference type="InParanoid" id="T0Q3W0"/>
<name>T0Q3W0_SAPDV</name>
<feature type="domain" description="EF-hand" evidence="3">
    <location>
        <begin position="369"/>
        <end position="404"/>
    </location>
</feature>
<dbReference type="PROSITE" id="PS50222">
    <property type="entry name" value="EF_HAND_2"/>
    <property type="match status" value="3"/>
</dbReference>
<dbReference type="Proteomes" id="UP000030762">
    <property type="component" value="Unassembled WGS sequence"/>
</dbReference>
<dbReference type="Gene3D" id="1.10.238.10">
    <property type="entry name" value="EF-hand"/>
    <property type="match status" value="3"/>
</dbReference>
<evidence type="ECO:0000256" key="2">
    <source>
        <dbReference type="SAM" id="MobiDB-lite"/>
    </source>
</evidence>
<feature type="compositionally biased region" description="Low complexity" evidence="2">
    <location>
        <begin position="30"/>
        <end position="55"/>
    </location>
</feature>
<evidence type="ECO:0000259" key="3">
    <source>
        <dbReference type="PROSITE" id="PS50222"/>
    </source>
</evidence>
<dbReference type="InterPro" id="IPR011992">
    <property type="entry name" value="EF-hand-dom_pair"/>
</dbReference>
<dbReference type="GO" id="GO:0005509">
    <property type="term" value="F:calcium ion binding"/>
    <property type="evidence" value="ECO:0007669"/>
    <property type="project" value="InterPro"/>
</dbReference>
<evidence type="ECO:0000313" key="5">
    <source>
        <dbReference type="Proteomes" id="UP000030762"/>
    </source>
</evidence>
<feature type="domain" description="EF-hand" evidence="3">
    <location>
        <begin position="134"/>
        <end position="169"/>
    </location>
</feature>
<dbReference type="OMA" id="HIRQRTQ"/>
<dbReference type="CDD" id="cd00051">
    <property type="entry name" value="EFh"/>
    <property type="match status" value="2"/>
</dbReference>
<proteinExistence type="predicted"/>
<dbReference type="PANTHER" id="PTHR20875:SF0">
    <property type="entry name" value="GH12158P"/>
    <property type="match status" value="1"/>
</dbReference>
<evidence type="ECO:0000313" key="4">
    <source>
        <dbReference type="EMBL" id="EQC32489.1"/>
    </source>
</evidence>
<dbReference type="RefSeq" id="XP_008613990.1">
    <property type="nucleotide sequence ID" value="XM_008615768.1"/>
</dbReference>
<dbReference type="AlphaFoldDB" id="T0Q3W0"/>
<dbReference type="SUPFAM" id="SSF47473">
    <property type="entry name" value="EF-hand"/>
    <property type="match status" value="2"/>
</dbReference>
<dbReference type="OrthoDB" id="26525at2759"/>
<keyword evidence="1" id="KW-0106">Calcium</keyword>
<accession>T0Q3W0</accession>
<evidence type="ECO:0000256" key="1">
    <source>
        <dbReference type="ARBA" id="ARBA00022837"/>
    </source>
</evidence>
<feature type="region of interest" description="Disordered" evidence="2">
    <location>
        <begin position="1"/>
        <end position="115"/>
    </location>
</feature>
<dbReference type="EMBL" id="JH767163">
    <property type="protein sequence ID" value="EQC32489.1"/>
    <property type="molecule type" value="Genomic_DNA"/>
</dbReference>
<feature type="compositionally biased region" description="Basic and acidic residues" evidence="2">
    <location>
        <begin position="71"/>
        <end position="80"/>
    </location>
</feature>
<dbReference type="Pfam" id="PF13499">
    <property type="entry name" value="EF-hand_7"/>
    <property type="match status" value="2"/>
</dbReference>
<dbReference type="PANTHER" id="PTHR20875">
    <property type="entry name" value="EF-HAND CALCIUM-BINDING DOMAIN-CONTAINING PROTEIN 6-RELATED"/>
    <property type="match status" value="1"/>
</dbReference>
<dbReference type="eggNOG" id="ENOG502SG1S">
    <property type="taxonomic scope" value="Eukaryota"/>
</dbReference>
<dbReference type="SMART" id="SM00054">
    <property type="entry name" value="EFh"/>
    <property type="match status" value="4"/>
</dbReference>
<keyword evidence="5" id="KW-1185">Reference proteome</keyword>
<organism evidence="4 5">
    <name type="scientific">Saprolegnia diclina (strain VS20)</name>
    <dbReference type="NCBI Taxonomy" id="1156394"/>
    <lineage>
        <taxon>Eukaryota</taxon>
        <taxon>Sar</taxon>
        <taxon>Stramenopiles</taxon>
        <taxon>Oomycota</taxon>
        <taxon>Saprolegniomycetes</taxon>
        <taxon>Saprolegniales</taxon>
        <taxon>Saprolegniaceae</taxon>
        <taxon>Saprolegnia</taxon>
    </lineage>
</organism>
<sequence length="607" mass="68268">MASKVRVHATGSSNRLLCGTETPPPPTPRAPSRAAPTTPRFVRPATCATPTPTAPLGETASNQTEASAPERPLEPPHKASSDVGRGALTRQSRRTSMKSDAVRPPTASDDQTLESSAKEAAVAEFVALLQAKYECTKSLRAAFRSWDINHDGHLSQGEMKDMFTTMGWASSLGQEKADALIRSVLDPRTQCVSYHAFCQLVLPSQPMEKPQRQHILQEIEFGQSVLGDLLGDPAESGPEMSARHMVYTLRNKYEKMKLGTVFRLWDQNKEGKLSLDMILKNLEKQNINVSSDTVLELLHTYDADKDGMLNFYEFANIMNGPVLQGHDRVLLRKLRRSDVVAPPPTNVAPPPDNVDAAKLSETVYSKLRVYKNRILQSFGDMDDDSSGKLSYAEFRHGLMKKGIVLSEAEFRHLTNDMDSDHDGLISLWEFTTQFKQLIKMDEAKDFGLQSSLPSSWAEEPLPAKPEHGTLPKFDFDQLRARTTVPTRSGRTPRGDTKELLCGPKSPLNPWRFANEGRLRFEPESAQYGRGDSVNSVASVDKERQRVRHAYIQGQMAQMRVDEQAREDAVLARHQLREKAKIEDHIRQRTQYYMRLKQRAERDTRLFD</sequence>
<dbReference type="GeneID" id="19950542"/>
<dbReference type="InterPro" id="IPR002048">
    <property type="entry name" value="EF_hand_dom"/>
</dbReference>
<gene>
    <name evidence="4" type="ORF">SDRG_09815</name>
</gene>
<reference evidence="4 5" key="1">
    <citation type="submission" date="2012-04" db="EMBL/GenBank/DDBJ databases">
        <title>The Genome Sequence of Saprolegnia declina VS20.</title>
        <authorList>
            <consortium name="The Broad Institute Genome Sequencing Platform"/>
            <person name="Russ C."/>
            <person name="Nusbaum C."/>
            <person name="Tyler B."/>
            <person name="van West P."/>
            <person name="Dieguez-Uribeondo J."/>
            <person name="de Bruijn I."/>
            <person name="Tripathy S."/>
            <person name="Jiang R."/>
            <person name="Young S.K."/>
            <person name="Zeng Q."/>
            <person name="Gargeya S."/>
            <person name="Fitzgerald M."/>
            <person name="Haas B."/>
            <person name="Abouelleil A."/>
            <person name="Alvarado L."/>
            <person name="Arachchi H.M."/>
            <person name="Berlin A."/>
            <person name="Chapman S.B."/>
            <person name="Goldberg J."/>
            <person name="Griggs A."/>
            <person name="Gujja S."/>
            <person name="Hansen M."/>
            <person name="Howarth C."/>
            <person name="Imamovic A."/>
            <person name="Larimer J."/>
            <person name="McCowen C."/>
            <person name="Montmayeur A."/>
            <person name="Murphy C."/>
            <person name="Neiman D."/>
            <person name="Pearson M."/>
            <person name="Priest M."/>
            <person name="Roberts A."/>
            <person name="Saif S."/>
            <person name="Shea T."/>
            <person name="Sisk P."/>
            <person name="Sykes S."/>
            <person name="Wortman J."/>
            <person name="Nusbaum C."/>
            <person name="Birren B."/>
        </authorList>
    </citation>
    <scope>NUCLEOTIDE SEQUENCE [LARGE SCALE GENOMIC DNA]</scope>
    <source>
        <strain evidence="4 5">VS20</strain>
    </source>
</reference>
<dbReference type="InterPro" id="IPR018247">
    <property type="entry name" value="EF_Hand_1_Ca_BS"/>
</dbReference>
<dbReference type="InterPro" id="IPR052603">
    <property type="entry name" value="EFCB6"/>
</dbReference>